<evidence type="ECO:0000313" key="2">
    <source>
        <dbReference type="EMBL" id="EEG70909.1"/>
    </source>
</evidence>
<evidence type="ECO:0000256" key="1">
    <source>
        <dbReference type="SAM" id="MobiDB-lite"/>
    </source>
</evidence>
<sequence>MVPLLSVPPAFLFSFRRIWGSLAVPPRGGGRVGRARFGIIGRSPPGAEHGTRSSEDAGAGL</sequence>
<name>C0BU57_BIFPS</name>
<organism evidence="2 3">
    <name type="scientific">Bifidobacterium pseudocatenulatum DSM 20438 = JCM 1200 = LMG 10505</name>
    <dbReference type="NCBI Taxonomy" id="547043"/>
    <lineage>
        <taxon>Bacteria</taxon>
        <taxon>Bacillati</taxon>
        <taxon>Actinomycetota</taxon>
        <taxon>Actinomycetes</taxon>
        <taxon>Bifidobacteriales</taxon>
        <taxon>Bifidobacteriaceae</taxon>
        <taxon>Bifidobacterium</taxon>
    </lineage>
</organism>
<protein>
    <submittedName>
        <fullName evidence="2">Uncharacterized protein</fullName>
    </submittedName>
</protein>
<proteinExistence type="predicted"/>
<reference evidence="2 3" key="2">
    <citation type="submission" date="2009-02" db="EMBL/GenBank/DDBJ databases">
        <authorList>
            <person name="Fulton L."/>
            <person name="Clifton S."/>
            <person name="Fulton B."/>
            <person name="Xu J."/>
            <person name="Minx P."/>
            <person name="Pepin K.H."/>
            <person name="Johnson M."/>
            <person name="Bhonagiri V."/>
            <person name="Nash W.E."/>
            <person name="Mardis E.R."/>
            <person name="Wilson R.K."/>
        </authorList>
    </citation>
    <scope>NUCLEOTIDE SEQUENCE [LARGE SCALE GENOMIC DNA]</scope>
    <source>
        <strain evidence="2 3">DSM 20438</strain>
    </source>
</reference>
<accession>C0BU57</accession>
<dbReference type="AlphaFoldDB" id="C0BU57"/>
<evidence type="ECO:0000313" key="3">
    <source>
        <dbReference type="Proteomes" id="UP000003875"/>
    </source>
</evidence>
<dbReference type="EMBL" id="ABXX02000003">
    <property type="protein sequence ID" value="EEG70909.1"/>
    <property type="molecule type" value="Genomic_DNA"/>
</dbReference>
<dbReference type="Proteomes" id="UP000003875">
    <property type="component" value="Unassembled WGS sequence"/>
</dbReference>
<feature type="region of interest" description="Disordered" evidence="1">
    <location>
        <begin position="37"/>
        <end position="61"/>
    </location>
</feature>
<reference evidence="2 3" key="1">
    <citation type="submission" date="2009-02" db="EMBL/GenBank/DDBJ databases">
        <title>Draft genome sequence of Bifidobacterium pseudocatenulatum (DSM 20438).</title>
        <authorList>
            <person name="Sudarsanam P."/>
            <person name="Ley R."/>
            <person name="Guruge J."/>
            <person name="Turnbaugh P.J."/>
            <person name="Mahowald M."/>
            <person name="Liep D."/>
            <person name="Gordon J."/>
        </authorList>
    </citation>
    <scope>NUCLEOTIDE SEQUENCE [LARGE SCALE GENOMIC DNA]</scope>
    <source>
        <strain evidence="2 3">DSM 20438</strain>
    </source>
</reference>
<comment type="caution">
    <text evidence="2">The sequence shown here is derived from an EMBL/GenBank/DDBJ whole genome shotgun (WGS) entry which is preliminary data.</text>
</comment>
<gene>
    <name evidence="2" type="ORF">BIFPSEUDO_03939</name>
</gene>